<evidence type="ECO:0000256" key="4">
    <source>
        <dbReference type="ARBA" id="ARBA00023125"/>
    </source>
</evidence>
<organism evidence="8 9">
    <name type="scientific">Owenia fusiformis</name>
    <name type="common">Polychaete worm</name>
    <dbReference type="NCBI Taxonomy" id="6347"/>
    <lineage>
        <taxon>Eukaryota</taxon>
        <taxon>Metazoa</taxon>
        <taxon>Spiralia</taxon>
        <taxon>Lophotrochozoa</taxon>
        <taxon>Annelida</taxon>
        <taxon>Polychaeta</taxon>
        <taxon>Sedentaria</taxon>
        <taxon>Canalipalpata</taxon>
        <taxon>Sabellida</taxon>
        <taxon>Oweniida</taxon>
        <taxon>Oweniidae</taxon>
        <taxon>Owenia</taxon>
    </lineage>
</organism>
<sequence>MWNNQAGDGGFDQQGGFASPAGGGFSSPQSQGGEKRARPSNIIPCTIAQVLSANHDGDRFIADGFELHQVTIVGLVKSVSVAPTRIDYGLDDGTGPIIEVKQFVDNDESVPEEERVSPMMENTYVRVYGNLRSFQGKQNITAFKVLPITDMNELTSHILETIKVHLELTQPVSANQTNGHHETNATPAKNTYAGAMTDNSMSNVQQQVLTIIRGSASDEAGISIQNIMQQLRGLPEKAIRDSVEFLSGEGHIFSTIDDDHYRSTDTD</sequence>
<keyword evidence="3" id="KW-0235">DNA replication</keyword>
<dbReference type="Pfam" id="PF08784">
    <property type="entry name" value="RPA_C"/>
    <property type="match status" value="1"/>
</dbReference>
<dbReference type="GO" id="GO:0005662">
    <property type="term" value="C:DNA replication factor A complex"/>
    <property type="evidence" value="ECO:0007669"/>
    <property type="project" value="TreeGrafter"/>
</dbReference>
<dbReference type="GO" id="GO:0006289">
    <property type="term" value="P:nucleotide-excision repair"/>
    <property type="evidence" value="ECO:0007669"/>
    <property type="project" value="TreeGrafter"/>
</dbReference>
<dbReference type="CDD" id="cd04478">
    <property type="entry name" value="RPA2_DBD_D"/>
    <property type="match status" value="1"/>
</dbReference>
<feature type="compositionally biased region" description="Low complexity" evidence="6">
    <location>
        <begin position="14"/>
        <end position="32"/>
    </location>
</feature>
<evidence type="ECO:0000259" key="7">
    <source>
        <dbReference type="Pfam" id="PF08784"/>
    </source>
</evidence>
<evidence type="ECO:0000313" key="9">
    <source>
        <dbReference type="Proteomes" id="UP000749559"/>
    </source>
</evidence>
<evidence type="ECO:0000256" key="6">
    <source>
        <dbReference type="SAM" id="MobiDB-lite"/>
    </source>
</evidence>
<evidence type="ECO:0000256" key="3">
    <source>
        <dbReference type="ARBA" id="ARBA00022705"/>
    </source>
</evidence>
<dbReference type="SUPFAM" id="SSF46785">
    <property type="entry name" value="Winged helix' DNA-binding domain"/>
    <property type="match status" value="1"/>
</dbReference>
<evidence type="ECO:0000256" key="1">
    <source>
        <dbReference type="ARBA" id="ARBA00004123"/>
    </source>
</evidence>
<dbReference type="Gene3D" id="1.10.10.10">
    <property type="entry name" value="Winged helix-like DNA-binding domain superfamily/Winged helix DNA-binding domain"/>
    <property type="match status" value="1"/>
</dbReference>
<gene>
    <name evidence="8" type="ORF">OFUS_LOCUS1488</name>
</gene>
<feature type="compositionally biased region" description="Polar residues" evidence="6">
    <location>
        <begin position="174"/>
        <end position="189"/>
    </location>
</feature>
<feature type="region of interest" description="Disordered" evidence="6">
    <location>
        <begin position="174"/>
        <end position="195"/>
    </location>
</feature>
<comment type="caution">
    <text evidence="8">The sequence shown here is derived from an EMBL/GenBank/DDBJ whole genome shotgun (WGS) entry which is preliminary data.</text>
</comment>
<keyword evidence="9" id="KW-1185">Reference proteome</keyword>
<evidence type="ECO:0000256" key="5">
    <source>
        <dbReference type="ARBA" id="ARBA00023242"/>
    </source>
</evidence>
<dbReference type="GO" id="GO:0003697">
    <property type="term" value="F:single-stranded DNA binding"/>
    <property type="evidence" value="ECO:0007669"/>
    <property type="project" value="TreeGrafter"/>
</dbReference>
<evidence type="ECO:0000313" key="8">
    <source>
        <dbReference type="EMBL" id="CAH1773961.1"/>
    </source>
</evidence>
<proteinExistence type="inferred from homology"/>
<dbReference type="OrthoDB" id="25571at2759"/>
<dbReference type="Gene3D" id="2.40.50.140">
    <property type="entry name" value="Nucleic acid-binding proteins"/>
    <property type="match status" value="1"/>
</dbReference>
<dbReference type="InterPro" id="IPR040260">
    <property type="entry name" value="RFA2-like"/>
</dbReference>
<comment type="subcellular location">
    <subcellularLocation>
        <location evidence="1">Nucleus</location>
    </subcellularLocation>
</comment>
<dbReference type="FunFam" id="1.10.10.10:FF:000168">
    <property type="entry name" value="Replication protein A 32 kDa subunit"/>
    <property type="match status" value="1"/>
</dbReference>
<dbReference type="InterPro" id="IPR012340">
    <property type="entry name" value="NA-bd_OB-fold"/>
</dbReference>
<dbReference type="PIRSF" id="PIRSF036949">
    <property type="entry name" value="RPA32"/>
    <property type="match status" value="1"/>
</dbReference>
<accession>A0A8J1Y0G4</accession>
<dbReference type="SUPFAM" id="SSF50249">
    <property type="entry name" value="Nucleic acid-binding proteins"/>
    <property type="match status" value="1"/>
</dbReference>
<keyword evidence="5" id="KW-0539">Nucleus</keyword>
<evidence type="ECO:0000256" key="2">
    <source>
        <dbReference type="ARBA" id="ARBA00007815"/>
    </source>
</evidence>
<dbReference type="InterPro" id="IPR036390">
    <property type="entry name" value="WH_DNA-bd_sf"/>
</dbReference>
<dbReference type="PANTHER" id="PTHR13989:SF16">
    <property type="entry name" value="REPLICATION PROTEIN A2"/>
    <property type="match status" value="1"/>
</dbReference>
<protein>
    <recommendedName>
        <fullName evidence="7">Replication protein A C-terminal domain-containing protein</fullName>
    </recommendedName>
</protein>
<feature type="region of interest" description="Disordered" evidence="6">
    <location>
        <begin position="1"/>
        <end position="39"/>
    </location>
</feature>
<feature type="domain" description="Replication protein A C-terminal" evidence="7">
    <location>
        <begin position="169"/>
        <end position="259"/>
    </location>
</feature>
<name>A0A8J1Y0G4_OWEFU</name>
<dbReference type="PANTHER" id="PTHR13989">
    <property type="entry name" value="REPLICATION PROTEIN A-RELATED"/>
    <property type="match status" value="1"/>
</dbReference>
<dbReference type="Proteomes" id="UP000749559">
    <property type="component" value="Unassembled WGS sequence"/>
</dbReference>
<dbReference type="GO" id="GO:0000724">
    <property type="term" value="P:double-strand break repair via homologous recombination"/>
    <property type="evidence" value="ECO:0007669"/>
    <property type="project" value="TreeGrafter"/>
</dbReference>
<dbReference type="InterPro" id="IPR014646">
    <property type="entry name" value="Rfa2/RPA32"/>
</dbReference>
<dbReference type="GO" id="GO:0000781">
    <property type="term" value="C:chromosome, telomeric region"/>
    <property type="evidence" value="ECO:0007669"/>
    <property type="project" value="TreeGrafter"/>
</dbReference>
<dbReference type="AlphaFoldDB" id="A0A8J1Y0G4"/>
<dbReference type="InterPro" id="IPR036388">
    <property type="entry name" value="WH-like_DNA-bd_sf"/>
</dbReference>
<comment type="similarity">
    <text evidence="2">Belongs to the replication factor A protein 2 family.</text>
</comment>
<dbReference type="EMBL" id="CAIIXF020000001">
    <property type="protein sequence ID" value="CAH1773961.1"/>
    <property type="molecule type" value="Genomic_DNA"/>
</dbReference>
<dbReference type="GO" id="GO:0006260">
    <property type="term" value="P:DNA replication"/>
    <property type="evidence" value="ECO:0007669"/>
    <property type="project" value="UniProtKB-KW"/>
</dbReference>
<keyword evidence="4" id="KW-0238">DNA-binding</keyword>
<dbReference type="GO" id="GO:0035861">
    <property type="term" value="C:site of double-strand break"/>
    <property type="evidence" value="ECO:0007669"/>
    <property type="project" value="TreeGrafter"/>
</dbReference>
<reference evidence="8" key="1">
    <citation type="submission" date="2022-03" db="EMBL/GenBank/DDBJ databases">
        <authorList>
            <person name="Martin C."/>
        </authorList>
    </citation>
    <scope>NUCLEOTIDE SEQUENCE</scope>
</reference>
<dbReference type="InterPro" id="IPR014892">
    <property type="entry name" value="RPA_C"/>
</dbReference>